<evidence type="ECO:0000256" key="4">
    <source>
        <dbReference type="ARBA" id="ARBA00023015"/>
    </source>
</evidence>
<accession>A0ABT3NB40</accession>
<dbReference type="PANTHER" id="PTHR33202:SF7">
    <property type="entry name" value="FERRIC UPTAKE REGULATION PROTEIN"/>
    <property type="match status" value="1"/>
</dbReference>
<keyword evidence="4" id="KW-0805">Transcription regulation</keyword>
<comment type="caution">
    <text evidence="7">The sequence shown here is derived from an EMBL/GenBank/DDBJ whole genome shotgun (WGS) entry which is preliminary data.</text>
</comment>
<evidence type="ECO:0000313" key="7">
    <source>
        <dbReference type="EMBL" id="MCW7754671.1"/>
    </source>
</evidence>
<dbReference type="Gene3D" id="3.30.1490.190">
    <property type="match status" value="1"/>
</dbReference>
<keyword evidence="5" id="KW-0238">DNA-binding</keyword>
<gene>
    <name evidence="7" type="ORF">OOT00_11825</name>
</gene>
<dbReference type="InterPro" id="IPR036388">
    <property type="entry name" value="WH-like_DNA-bd_sf"/>
</dbReference>
<dbReference type="Proteomes" id="UP001209681">
    <property type="component" value="Unassembled WGS sequence"/>
</dbReference>
<dbReference type="EMBL" id="JAPFPW010000014">
    <property type="protein sequence ID" value="MCW7754671.1"/>
    <property type="molecule type" value="Genomic_DNA"/>
</dbReference>
<dbReference type="Pfam" id="PF01475">
    <property type="entry name" value="FUR"/>
    <property type="match status" value="1"/>
</dbReference>
<proteinExistence type="inferred from homology"/>
<organism evidence="7 8">
    <name type="scientific">Desulfobotulus pelophilus</name>
    <dbReference type="NCBI Taxonomy" id="2823377"/>
    <lineage>
        <taxon>Bacteria</taxon>
        <taxon>Pseudomonadati</taxon>
        <taxon>Thermodesulfobacteriota</taxon>
        <taxon>Desulfobacteria</taxon>
        <taxon>Desulfobacterales</taxon>
        <taxon>Desulfobacteraceae</taxon>
        <taxon>Desulfobotulus</taxon>
    </lineage>
</organism>
<evidence type="ECO:0000256" key="2">
    <source>
        <dbReference type="ARBA" id="ARBA00022491"/>
    </source>
</evidence>
<dbReference type="InterPro" id="IPR043135">
    <property type="entry name" value="Fur_C"/>
</dbReference>
<protein>
    <submittedName>
        <fullName evidence="7">Transcriptional repressor</fullName>
    </submittedName>
</protein>
<keyword evidence="3" id="KW-0862">Zinc</keyword>
<evidence type="ECO:0000313" key="8">
    <source>
        <dbReference type="Proteomes" id="UP001209681"/>
    </source>
</evidence>
<reference evidence="7 8" key="1">
    <citation type="submission" date="2022-11" db="EMBL/GenBank/DDBJ databases">
        <title>Desulfobotulus tamanensis H1 sp. nov. - anaerobic, alkaliphilic, sulphate reducing bacterium isolated from terrestrial mud volcano.</title>
        <authorList>
            <person name="Frolova A."/>
            <person name="Merkel A.Y."/>
            <person name="Slobodkin A.I."/>
        </authorList>
    </citation>
    <scope>NUCLEOTIDE SEQUENCE [LARGE SCALE GENOMIC DNA]</scope>
    <source>
        <strain evidence="7 8">H1</strain>
    </source>
</reference>
<keyword evidence="2" id="KW-0678">Repressor</keyword>
<evidence type="ECO:0000256" key="5">
    <source>
        <dbReference type="ARBA" id="ARBA00023125"/>
    </source>
</evidence>
<evidence type="ECO:0000256" key="3">
    <source>
        <dbReference type="ARBA" id="ARBA00022833"/>
    </source>
</evidence>
<name>A0ABT3NB40_9BACT</name>
<dbReference type="PANTHER" id="PTHR33202">
    <property type="entry name" value="ZINC UPTAKE REGULATION PROTEIN"/>
    <property type="match status" value="1"/>
</dbReference>
<keyword evidence="8" id="KW-1185">Reference proteome</keyword>
<keyword evidence="6" id="KW-0804">Transcription</keyword>
<dbReference type="Gene3D" id="1.10.10.10">
    <property type="entry name" value="Winged helix-like DNA-binding domain superfamily/Winged helix DNA-binding domain"/>
    <property type="match status" value="1"/>
</dbReference>
<dbReference type="InterPro" id="IPR036390">
    <property type="entry name" value="WH_DNA-bd_sf"/>
</dbReference>
<sequence length="139" mass="15503">MEKNSPKKLGATRLSAQRRVILEDVLGCKSHPTADMVYRSVQHKLPRISLGTVYRNLESLSEGGYIQRIDTGTGPRRYDGDTRTHAHIRCIACDKLEDIAVEEHLESLIPENTGTGYTINDVIIEIRGLCPECQKKAAV</sequence>
<dbReference type="CDD" id="cd07153">
    <property type="entry name" value="Fur_like"/>
    <property type="match status" value="1"/>
</dbReference>
<dbReference type="InterPro" id="IPR002481">
    <property type="entry name" value="FUR"/>
</dbReference>
<evidence type="ECO:0000256" key="1">
    <source>
        <dbReference type="ARBA" id="ARBA00007957"/>
    </source>
</evidence>
<comment type="similarity">
    <text evidence="1">Belongs to the Fur family.</text>
</comment>
<evidence type="ECO:0000256" key="6">
    <source>
        <dbReference type="ARBA" id="ARBA00023163"/>
    </source>
</evidence>
<dbReference type="RefSeq" id="WP_265425584.1">
    <property type="nucleotide sequence ID" value="NZ_JAPFPW010000014.1"/>
</dbReference>
<dbReference type="SUPFAM" id="SSF46785">
    <property type="entry name" value="Winged helix' DNA-binding domain"/>
    <property type="match status" value="1"/>
</dbReference>